<dbReference type="Pfam" id="PF19301">
    <property type="entry name" value="LigXa_C"/>
    <property type="match status" value="1"/>
</dbReference>
<keyword evidence="1" id="KW-0001">2Fe-2S</keyword>
<evidence type="ECO:0000313" key="7">
    <source>
        <dbReference type="EMBL" id="ETX08079.1"/>
    </source>
</evidence>
<dbReference type="PANTHER" id="PTHR21266:SF59">
    <property type="entry name" value="BLR4922 PROTEIN"/>
    <property type="match status" value="1"/>
</dbReference>
<name>W4MCK1_9BACT</name>
<dbReference type="AlphaFoldDB" id="W4MCK1"/>
<proteinExistence type="predicted"/>
<dbReference type="SUPFAM" id="SSF55961">
    <property type="entry name" value="Bet v1-like"/>
    <property type="match status" value="1"/>
</dbReference>
<dbReference type="PROSITE" id="PS51296">
    <property type="entry name" value="RIESKE"/>
    <property type="match status" value="1"/>
</dbReference>
<keyword evidence="5" id="KW-0411">Iron-sulfur</keyword>
<dbReference type="Pfam" id="PF00355">
    <property type="entry name" value="Rieske"/>
    <property type="match status" value="1"/>
</dbReference>
<dbReference type="InterPro" id="IPR017941">
    <property type="entry name" value="Rieske_2Fe-2S"/>
</dbReference>
<dbReference type="GO" id="GO:0016491">
    <property type="term" value="F:oxidoreductase activity"/>
    <property type="evidence" value="ECO:0007669"/>
    <property type="project" value="UniProtKB-KW"/>
</dbReference>
<organism evidence="7 8">
    <name type="scientific">Candidatus Entotheonella gemina</name>
    <dbReference type="NCBI Taxonomy" id="1429439"/>
    <lineage>
        <taxon>Bacteria</taxon>
        <taxon>Pseudomonadati</taxon>
        <taxon>Nitrospinota/Tectimicrobiota group</taxon>
        <taxon>Candidatus Tectimicrobiota</taxon>
        <taxon>Candidatus Entotheonellia</taxon>
        <taxon>Candidatus Entotheonellales</taxon>
        <taxon>Candidatus Entotheonellaceae</taxon>
        <taxon>Candidatus Entotheonella</taxon>
    </lineage>
</organism>
<evidence type="ECO:0000256" key="3">
    <source>
        <dbReference type="ARBA" id="ARBA00023002"/>
    </source>
</evidence>
<protein>
    <recommendedName>
        <fullName evidence="6">Rieske domain-containing protein</fullName>
    </recommendedName>
</protein>
<keyword evidence="8" id="KW-1185">Reference proteome</keyword>
<evidence type="ECO:0000256" key="4">
    <source>
        <dbReference type="ARBA" id="ARBA00023004"/>
    </source>
</evidence>
<evidence type="ECO:0000256" key="2">
    <source>
        <dbReference type="ARBA" id="ARBA00022723"/>
    </source>
</evidence>
<accession>W4MCK1</accession>
<evidence type="ECO:0000256" key="1">
    <source>
        <dbReference type="ARBA" id="ARBA00022714"/>
    </source>
</evidence>
<comment type="caution">
    <text evidence="7">The sequence shown here is derived from an EMBL/GenBank/DDBJ whole genome shotgun (WGS) entry which is preliminary data.</text>
</comment>
<dbReference type="SUPFAM" id="SSF50022">
    <property type="entry name" value="ISP domain"/>
    <property type="match status" value="1"/>
</dbReference>
<dbReference type="PANTHER" id="PTHR21266">
    <property type="entry name" value="IRON-SULFUR DOMAIN CONTAINING PROTEIN"/>
    <property type="match status" value="1"/>
</dbReference>
<sequence length="416" mass="47449">DNAMLTQTDPGTPMGELFRRFWMPAMLADELPGADCPPVRLRLLGENLVGFRDTDGNVGVLDAYCPHRGAPLFFGRNEDCGLRCVYHGWKFDVHGACVDIPNVPEGDTYKHKVRIKSYPIIEKAGLIWVYMGIEDKQPPFYQFEWLETPDSHRFMQKLIVNCNYFQSMEGDFDASHAPFLHRTLDNNASNLSARIRENALTYEDVMPTYVLEDTAYGNIFGAVRKQADGNQFVGVTHWIMPCFTTPGASPKVLQMNFRVPVDDEHTMHYRVRYDLNGPLSERELWENRHGGFLFPEVIPGTFTPVANKSNDYRIDRLMQRNYSYTGIKSFPIQDLAMIEDQWGPIADRTREHLVSSDEAIIRVRRNMLKAAKDLEQGIEPPLLHSPEAARVLPDRMVLPPEADVAEALRPHAEARP</sequence>
<dbReference type="Gene3D" id="2.102.10.10">
    <property type="entry name" value="Rieske [2Fe-2S] iron-sulphur domain"/>
    <property type="match status" value="1"/>
</dbReference>
<dbReference type="GO" id="GO:0051537">
    <property type="term" value="F:2 iron, 2 sulfur cluster binding"/>
    <property type="evidence" value="ECO:0007669"/>
    <property type="project" value="UniProtKB-KW"/>
</dbReference>
<reference evidence="7 8" key="1">
    <citation type="journal article" date="2014" name="Nature">
        <title>An environmental bacterial taxon with a large and distinct metabolic repertoire.</title>
        <authorList>
            <person name="Wilson M.C."/>
            <person name="Mori T."/>
            <person name="Ruckert C."/>
            <person name="Uria A.R."/>
            <person name="Helf M.J."/>
            <person name="Takada K."/>
            <person name="Gernert C."/>
            <person name="Steffens U.A."/>
            <person name="Heycke N."/>
            <person name="Schmitt S."/>
            <person name="Rinke C."/>
            <person name="Helfrich E.J."/>
            <person name="Brachmann A.O."/>
            <person name="Gurgui C."/>
            <person name="Wakimoto T."/>
            <person name="Kracht M."/>
            <person name="Crusemann M."/>
            <person name="Hentschel U."/>
            <person name="Abe I."/>
            <person name="Matsunaga S."/>
            <person name="Kalinowski J."/>
            <person name="Takeyama H."/>
            <person name="Piel J."/>
        </authorList>
    </citation>
    <scope>NUCLEOTIDE SEQUENCE [LARGE SCALE GENOMIC DNA]</scope>
    <source>
        <strain evidence="8">TSY2</strain>
    </source>
</reference>
<dbReference type="HOGENOM" id="CLU_039484_2_1_7"/>
<evidence type="ECO:0000259" key="6">
    <source>
        <dbReference type="PROSITE" id="PS51296"/>
    </source>
</evidence>
<feature type="domain" description="Rieske" evidence="6">
    <location>
        <begin position="22"/>
        <end position="129"/>
    </location>
</feature>
<dbReference type="Proteomes" id="UP000019140">
    <property type="component" value="Unassembled WGS sequence"/>
</dbReference>
<dbReference type="InterPro" id="IPR050584">
    <property type="entry name" value="Cholesterol_7-desaturase"/>
</dbReference>
<dbReference type="EMBL" id="AZHX01000308">
    <property type="protein sequence ID" value="ETX08079.1"/>
    <property type="molecule type" value="Genomic_DNA"/>
</dbReference>
<evidence type="ECO:0000256" key="5">
    <source>
        <dbReference type="ARBA" id="ARBA00023014"/>
    </source>
</evidence>
<dbReference type="CDD" id="cd03479">
    <property type="entry name" value="Rieske_RO_Alpha_PhDO_like"/>
    <property type="match status" value="1"/>
</dbReference>
<feature type="non-terminal residue" evidence="7">
    <location>
        <position position="1"/>
    </location>
</feature>
<dbReference type="GO" id="GO:0046872">
    <property type="term" value="F:metal ion binding"/>
    <property type="evidence" value="ECO:0007669"/>
    <property type="project" value="UniProtKB-KW"/>
</dbReference>
<keyword evidence="3" id="KW-0560">Oxidoreductase</keyword>
<dbReference type="InterPro" id="IPR036922">
    <property type="entry name" value="Rieske_2Fe-2S_sf"/>
</dbReference>
<dbReference type="InterPro" id="IPR045623">
    <property type="entry name" value="LigXa_C"/>
</dbReference>
<evidence type="ECO:0000313" key="8">
    <source>
        <dbReference type="Proteomes" id="UP000019140"/>
    </source>
</evidence>
<gene>
    <name evidence="7" type="ORF">ETSY2_07490</name>
</gene>
<keyword evidence="4" id="KW-0408">Iron</keyword>
<dbReference type="PATRIC" id="fig|1429439.4.peg.1283"/>
<keyword evidence="2" id="KW-0479">Metal-binding</keyword>